<gene>
    <name evidence="3" type="ORF">T9R20_07945</name>
</gene>
<feature type="chain" id="PRO_5046842168" evidence="2">
    <location>
        <begin position="24"/>
        <end position="213"/>
    </location>
</feature>
<dbReference type="CDD" id="cd05829">
    <property type="entry name" value="Sortase_F"/>
    <property type="match status" value="1"/>
</dbReference>
<evidence type="ECO:0000256" key="2">
    <source>
        <dbReference type="SAM" id="SignalP"/>
    </source>
</evidence>
<evidence type="ECO:0000256" key="1">
    <source>
        <dbReference type="ARBA" id="ARBA00022801"/>
    </source>
</evidence>
<evidence type="ECO:0000313" key="4">
    <source>
        <dbReference type="Proteomes" id="UP001324533"/>
    </source>
</evidence>
<dbReference type="EMBL" id="CP139779">
    <property type="protein sequence ID" value="WQB71868.1"/>
    <property type="molecule type" value="Genomic_DNA"/>
</dbReference>
<name>A0ABZ0VG16_9MICO</name>
<dbReference type="InterPro" id="IPR005754">
    <property type="entry name" value="Sortase"/>
</dbReference>
<dbReference type="PROSITE" id="PS51257">
    <property type="entry name" value="PROKAR_LIPOPROTEIN"/>
    <property type="match status" value="1"/>
</dbReference>
<dbReference type="Proteomes" id="UP001324533">
    <property type="component" value="Chromosome"/>
</dbReference>
<dbReference type="Gene3D" id="2.40.260.10">
    <property type="entry name" value="Sortase"/>
    <property type="match status" value="1"/>
</dbReference>
<dbReference type="SUPFAM" id="SSF63817">
    <property type="entry name" value="Sortase"/>
    <property type="match status" value="1"/>
</dbReference>
<proteinExistence type="predicted"/>
<feature type="signal peptide" evidence="2">
    <location>
        <begin position="1"/>
        <end position="23"/>
    </location>
</feature>
<sequence length="213" mass="22047">MRARRAVPLAVLLVLALTGCGTASVETAPQPATSLPAPEISAPAPTPSVEIPVAPATPAPAAVVPAPVRVSVADAGIDVPVIPVGVDANQAMELPEDPAVAGWYRFGPGPQSPEGRTVVSAHVDMPGYGIGPFSRIRDLAQGTLIEVTDDTGNLTRYRLDSVTYYKKADLPVDDLFARSGSPMLVLITCGGPFDASIGRYEDNVVALATPVQE</sequence>
<accession>A0ABZ0VG16</accession>
<dbReference type="RefSeq" id="WP_322411981.1">
    <property type="nucleotide sequence ID" value="NZ_CP139779.1"/>
</dbReference>
<keyword evidence="2" id="KW-0732">Signal</keyword>
<protein>
    <submittedName>
        <fullName evidence="3">Class F sortase</fullName>
    </submittedName>
</protein>
<keyword evidence="1" id="KW-0378">Hydrolase</keyword>
<dbReference type="Pfam" id="PF04203">
    <property type="entry name" value="Sortase"/>
    <property type="match status" value="1"/>
</dbReference>
<organism evidence="3 4">
    <name type="scientific">Microbacterium invictum</name>
    <dbReference type="NCBI Taxonomy" id="515415"/>
    <lineage>
        <taxon>Bacteria</taxon>
        <taxon>Bacillati</taxon>
        <taxon>Actinomycetota</taxon>
        <taxon>Actinomycetes</taxon>
        <taxon>Micrococcales</taxon>
        <taxon>Microbacteriaceae</taxon>
        <taxon>Microbacterium</taxon>
    </lineage>
</organism>
<reference evidence="3 4" key="1">
    <citation type="submission" date="2023-06" db="EMBL/GenBank/DDBJ databases">
        <title>Rock-solubilizing bacteria, Microbacterium invictum, promotes re-establishment of vegetation in rocky wasteland by accelerating rock bio-weathering and reshaping soil bacterial community.</title>
        <authorList>
            <person name="Liu C."/>
        </authorList>
    </citation>
    <scope>NUCLEOTIDE SEQUENCE [LARGE SCALE GENOMIC DNA]</scope>
    <source>
        <strain evidence="3 4">X-18</strain>
    </source>
</reference>
<keyword evidence="4" id="KW-1185">Reference proteome</keyword>
<dbReference type="InterPro" id="IPR023365">
    <property type="entry name" value="Sortase_dom-sf"/>
</dbReference>
<evidence type="ECO:0000313" key="3">
    <source>
        <dbReference type="EMBL" id="WQB71868.1"/>
    </source>
</evidence>
<dbReference type="InterPro" id="IPR042001">
    <property type="entry name" value="Sortase_F"/>
</dbReference>